<dbReference type="InterPro" id="IPR036412">
    <property type="entry name" value="HAD-like_sf"/>
</dbReference>
<proteinExistence type="predicted"/>
<name>A0A7T5RJX2_9BACT</name>
<dbReference type="PANTHER" id="PTHR21485:SF3">
    <property type="entry name" value="N-ACYLNEURAMINATE CYTIDYLYLTRANSFERASE"/>
    <property type="match status" value="1"/>
</dbReference>
<organism evidence="1 2">
    <name type="scientific">Candidatus Sungiibacteriota bacterium</name>
    <dbReference type="NCBI Taxonomy" id="2750080"/>
    <lineage>
        <taxon>Bacteria</taxon>
        <taxon>Candidatus Sungiibacteriota</taxon>
    </lineage>
</organism>
<evidence type="ECO:0000313" key="2">
    <source>
        <dbReference type="Proteomes" id="UP000595618"/>
    </source>
</evidence>
<gene>
    <name evidence="1" type="ORF">HYW89_00805</name>
</gene>
<dbReference type="Proteomes" id="UP000595618">
    <property type="component" value="Chromosome"/>
</dbReference>
<dbReference type="EMBL" id="CP066690">
    <property type="protein sequence ID" value="QQG45464.1"/>
    <property type="molecule type" value="Genomic_DNA"/>
</dbReference>
<reference evidence="1 2" key="1">
    <citation type="submission" date="2020-07" db="EMBL/GenBank/DDBJ databases">
        <title>Huge and variable diversity of episymbiotic CPR bacteria and DPANN archaea in groundwater ecosystems.</title>
        <authorList>
            <person name="He C.Y."/>
            <person name="Keren R."/>
            <person name="Whittaker M."/>
            <person name="Farag I.F."/>
            <person name="Doudna J."/>
            <person name="Cate J.H.D."/>
            <person name="Banfield J.F."/>
        </authorList>
    </citation>
    <scope>NUCLEOTIDE SEQUENCE [LARGE SCALE GENOMIC DNA]</scope>
    <source>
        <strain evidence="1">NC_groundwater_541_Ag_S-0.1um_46_50</strain>
    </source>
</reference>
<dbReference type="PANTHER" id="PTHR21485">
    <property type="entry name" value="HAD SUPERFAMILY MEMBERS CMAS AND KDSC"/>
    <property type="match status" value="1"/>
</dbReference>
<dbReference type="GO" id="GO:0008781">
    <property type="term" value="F:N-acylneuraminate cytidylyltransferase activity"/>
    <property type="evidence" value="ECO:0007669"/>
    <property type="project" value="TreeGrafter"/>
</dbReference>
<dbReference type="Gene3D" id="3.40.50.1000">
    <property type="entry name" value="HAD superfamily/HAD-like"/>
    <property type="match status" value="1"/>
</dbReference>
<dbReference type="AlphaFoldDB" id="A0A7T5RJX2"/>
<dbReference type="InterPro" id="IPR023214">
    <property type="entry name" value="HAD_sf"/>
</dbReference>
<dbReference type="GO" id="GO:0016787">
    <property type="term" value="F:hydrolase activity"/>
    <property type="evidence" value="ECO:0007669"/>
    <property type="project" value="UniProtKB-KW"/>
</dbReference>
<dbReference type="InterPro" id="IPR050793">
    <property type="entry name" value="CMP-NeuNAc_synthase"/>
</dbReference>
<evidence type="ECO:0000313" key="1">
    <source>
        <dbReference type="EMBL" id="QQG45464.1"/>
    </source>
</evidence>
<sequence>MNYKYPEDILARARNIKAVALDSDGVIFTGHVIEGKEGPLAKTRCHADGQGVSLLRAAGIPIVCVTGEHGQHAAFLERLVEKWNGLPSVASGKWLPIKIFSGVERLQKVAVVESWLASHRLNLGDCAALGDDLTDYDLLRHVGLAAAPAQAEDVVKKVVHFVTPRRGGHGAIRDLANFILDAKGVDVTSLLLR</sequence>
<dbReference type="Pfam" id="PF08282">
    <property type="entry name" value="Hydrolase_3"/>
    <property type="match status" value="1"/>
</dbReference>
<keyword evidence="1" id="KW-0378">Hydrolase</keyword>
<dbReference type="SUPFAM" id="SSF56784">
    <property type="entry name" value="HAD-like"/>
    <property type="match status" value="1"/>
</dbReference>
<protein>
    <submittedName>
        <fullName evidence="1">HAD hydrolase family protein</fullName>
    </submittedName>
</protein>
<accession>A0A7T5RJX2</accession>